<dbReference type="EMBL" id="CM043789">
    <property type="protein sequence ID" value="KAI4826529.1"/>
    <property type="molecule type" value="Genomic_DNA"/>
</dbReference>
<evidence type="ECO:0000313" key="1">
    <source>
        <dbReference type="EMBL" id="KAI4826529.1"/>
    </source>
</evidence>
<evidence type="ECO:0000313" key="2">
    <source>
        <dbReference type="Proteomes" id="UP001057452"/>
    </source>
</evidence>
<proteinExistence type="predicted"/>
<accession>A0ACB9XJH3</accession>
<dbReference type="Proteomes" id="UP001057452">
    <property type="component" value="Chromosome 5"/>
</dbReference>
<keyword evidence="2" id="KW-1185">Reference proteome</keyword>
<organism evidence="1 2">
    <name type="scientific">Chaenocephalus aceratus</name>
    <name type="common">Blackfin icefish</name>
    <name type="synonym">Chaenichthys aceratus</name>
    <dbReference type="NCBI Taxonomy" id="36190"/>
    <lineage>
        <taxon>Eukaryota</taxon>
        <taxon>Metazoa</taxon>
        <taxon>Chordata</taxon>
        <taxon>Craniata</taxon>
        <taxon>Vertebrata</taxon>
        <taxon>Euteleostomi</taxon>
        <taxon>Actinopterygii</taxon>
        <taxon>Neopterygii</taxon>
        <taxon>Teleostei</taxon>
        <taxon>Neoteleostei</taxon>
        <taxon>Acanthomorphata</taxon>
        <taxon>Eupercaria</taxon>
        <taxon>Perciformes</taxon>
        <taxon>Notothenioidei</taxon>
        <taxon>Channichthyidae</taxon>
        <taxon>Chaenocephalus</taxon>
    </lineage>
</organism>
<feature type="non-terminal residue" evidence="1">
    <location>
        <position position="155"/>
    </location>
</feature>
<feature type="non-terminal residue" evidence="1">
    <location>
        <position position="1"/>
    </location>
</feature>
<sequence length="155" mass="16926">LHHLAVSHLGSVLPGTSSSLSQPQGSKALRAFETELGVECSFETMSYFKIWAVARGKAAWCWLNLSKQHLYRLFLRPAHSSIPLAPTRSVDELCTPALPPNVNVTAITHTGSFGERERSAGSRFPGRRAQQETFLFLVGTSTEARGDTETLSPDS</sequence>
<gene>
    <name evidence="1" type="ORF">KUCAC02_029975</name>
</gene>
<protein>
    <submittedName>
        <fullName evidence="1">Uncharacterized protein</fullName>
    </submittedName>
</protein>
<name>A0ACB9XJH3_CHAAC</name>
<comment type="caution">
    <text evidence="1">The sequence shown here is derived from an EMBL/GenBank/DDBJ whole genome shotgun (WGS) entry which is preliminary data.</text>
</comment>
<reference evidence="1" key="1">
    <citation type="submission" date="2022-05" db="EMBL/GenBank/DDBJ databases">
        <title>Chromosome-level genome of Chaenocephalus aceratus.</title>
        <authorList>
            <person name="Park H."/>
        </authorList>
    </citation>
    <scope>NUCLEOTIDE SEQUENCE</scope>
    <source>
        <strain evidence="1">KU_202001</strain>
    </source>
</reference>